<dbReference type="Gene3D" id="3.90.1150.10">
    <property type="entry name" value="Aspartate Aminotransferase, domain 1"/>
    <property type="match status" value="1"/>
</dbReference>
<proteinExistence type="predicted"/>
<dbReference type="Proteomes" id="UP000614811">
    <property type="component" value="Unassembled WGS sequence"/>
</dbReference>
<sequence length="374" mass="42003">MHDHRDCSSEFATTDDIYLLAHSIGKMPRNAVAYAQQHFYDSWQSSSESIWPQWLNEIESFKSALAALFNADASEFCPQTNVSSALSKLVSSLPKNSTKRTIVMTDNDFPSAGFVLQQMQNLGFTLRVIDKQQDPLDLNHWADAIDETVCAVFITHVHYNTNRRVNVQEICRLARAQDAISIVDIAQSAGIVPIDLQRWQADAVIGSCIKWLCGGPGAGYLWVRSELVSQLEPLDLGWFSHDNPFEFDINHFEYAASSNRFWGGTPSVLPFVIATNSIQLINRIGVEHIRRHNLVLSDRLLAELPAQAQLVSPLSANQRGGTLVIKFDQQERVAQQLQKSGVLFDAREYGIRMSPHIYTQTDEIETCIQALNLN</sequence>
<dbReference type="RefSeq" id="WP_189400378.1">
    <property type="nucleotide sequence ID" value="NZ_BMXA01000003.1"/>
</dbReference>
<evidence type="ECO:0000313" key="5">
    <source>
        <dbReference type="EMBL" id="GHA10027.1"/>
    </source>
</evidence>
<dbReference type="GO" id="GO:0008483">
    <property type="term" value="F:transaminase activity"/>
    <property type="evidence" value="ECO:0007669"/>
    <property type="project" value="UniProtKB-KW"/>
</dbReference>
<dbReference type="GO" id="GO:0019441">
    <property type="term" value="P:L-tryptophan catabolic process to kynurenine"/>
    <property type="evidence" value="ECO:0007669"/>
    <property type="project" value="TreeGrafter"/>
</dbReference>
<dbReference type="GO" id="GO:0005737">
    <property type="term" value="C:cytoplasm"/>
    <property type="evidence" value="ECO:0007669"/>
    <property type="project" value="InterPro"/>
</dbReference>
<reference evidence="5" key="1">
    <citation type="journal article" date="2014" name="Int. J. Syst. Evol. Microbiol.">
        <title>Complete genome sequence of Corynebacterium casei LMG S-19264T (=DSM 44701T), isolated from a smear-ripened cheese.</title>
        <authorList>
            <consortium name="US DOE Joint Genome Institute (JGI-PGF)"/>
            <person name="Walter F."/>
            <person name="Albersmeier A."/>
            <person name="Kalinowski J."/>
            <person name="Ruckert C."/>
        </authorList>
    </citation>
    <scope>NUCLEOTIDE SEQUENCE</scope>
    <source>
        <strain evidence="5">KCTC 12711</strain>
    </source>
</reference>
<name>A0A918VKZ5_9GAMM</name>
<dbReference type="SUPFAM" id="SSF53383">
    <property type="entry name" value="PLP-dependent transferases"/>
    <property type="match status" value="1"/>
</dbReference>
<dbReference type="GO" id="GO:0030429">
    <property type="term" value="F:kynureninase activity"/>
    <property type="evidence" value="ECO:0007669"/>
    <property type="project" value="InterPro"/>
</dbReference>
<evidence type="ECO:0000256" key="3">
    <source>
        <dbReference type="ARBA" id="ARBA00022898"/>
    </source>
</evidence>
<dbReference type="AlphaFoldDB" id="A0A918VKZ5"/>
<keyword evidence="6" id="KW-1185">Reference proteome</keyword>
<dbReference type="InterPro" id="IPR015422">
    <property type="entry name" value="PyrdxlP-dep_Trfase_small"/>
</dbReference>
<dbReference type="GO" id="GO:0030170">
    <property type="term" value="F:pyridoxal phosphate binding"/>
    <property type="evidence" value="ECO:0007669"/>
    <property type="project" value="InterPro"/>
</dbReference>
<accession>A0A918VKZ5</accession>
<dbReference type="PANTHER" id="PTHR14084">
    <property type="entry name" value="KYNURENINASE"/>
    <property type="match status" value="1"/>
</dbReference>
<organism evidence="5 6">
    <name type="scientific">Arenicella chitinivorans</name>
    <dbReference type="NCBI Taxonomy" id="1329800"/>
    <lineage>
        <taxon>Bacteria</taxon>
        <taxon>Pseudomonadati</taxon>
        <taxon>Pseudomonadota</taxon>
        <taxon>Gammaproteobacteria</taxon>
        <taxon>Arenicellales</taxon>
        <taxon>Arenicellaceae</taxon>
        <taxon>Arenicella</taxon>
    </lineage>
</organism>
<dbReference type="GO" id="GO:0009435">
    <property type="term" value="P:NAD+ biosynthetic process"/>
    <property type="evidence" value="ECO:0007669"/>
    <property type="project" value="InterPro"/>
</dbReference>
<dbReference type="InterPro" id="IPR015424">
    <property type="entry name" value="PyrdxlP-dep_Trfase"/>
</dbReference>
<protein>
    <submittedName>
        <fullName evidence="5">Class V aminotransferase</fullName>
    </submittedName>
</protein>
<keyword evidence="1" id="KW-0662">Pyridine nucleotide biosynthesis</keyword>
<reference evidence="5" key="2">
    <citation type="submission" date="2020-09" db="EMBL/GenBank/DDBJ databases">
        <authorList>
            <person name="Sun Q."/>
            <person name="Kim S."/>
        </authorList>
    </citation>
    <scope>NUCLEOTIDE SEQUENCE</scope>
    <source>
        <strain evidence="5">KCTC 12711</strain>
    </source>
</reference>
<dbReference type="Gene3D" id="3.40.640.10">
    <property type="entry name" value="Type I PLP-dependent aspartate aminotransferase-like (Major domain)"/>
    <property type="match status" value="1"/>
</dbReference>
<keyword evidence="5" id="KW-0032">Aminotransferase</keyword>
<keyword evidence="3" id="KW-0663">Pyridoxal phosphate</keyword>
<dbReference type="PANTHER" id="PTHR14084:SF0">
    <property type="entry name" value="KYNURENINASE"/>
    <property type="match status" value="1"/>
</dbReference>
<evidence type="ECO:0000256" key="1">
    <source>
        <dbReference type="ARBA" id="ARBA00022642"/>
    </source>
</evidence>
<dbReference type="InterPro" id="IPR010111">
    <property type="entry name" value="Kynureninase"/>
</dbReference>
<evidence type="ECO:0000256" key="2">
    <source>
        <dbReference type="ARBA" id="ARBA00022801"/>
    </source>
</evidence>
<keyword evidence="5" id="KW-0808">Transferase</keyword>
<keyword evidence="2" id="KW-0378">Hydrolase</keyword>
<comment type="caution">
    <text evidence="5">The sequence shown here is derived from an EMBL/GenBank/DDBJ whole genome shotgun (WGS) entry which is preliminary data.</text>
</comment>
<dbReference type="EMBL" id="BMXA01000003">
    <property type="protein sequence ID" value="GHA10027.1"/>
    <property type="molecule type" value="Genomic_DNA"/>
</dbReference>
<evidence type="ECO:0000313" key="6">
    <source>
        <dbReference type="Proteomes" id="UP000614811"/>
    </source>
</evidence>
<dbReference type="Pfam" id="PF00266">
    <property type="entry name" value="Aminotran_5"/>
    <property type="match status" value="1"/>
</dbReference>
<evidence type="ECO:0000259" key="4">
    <source>
        <dbReference type="Pfam" id="PF00266"/>
    </source>
</evidence>
<gene>
    <name evidence="5" type="primary">kynU</name>
    <name evidence="5" type="ORF">GCM10008090_19490</name>
</gene>
<feature type="domain" description="Aminotransferase class V" evidence="4">
    <location>
        <begin position="31"/>
        <end position="343"/>
    </location>
</feature>
<dbReference type="GO" id="GO:0043420">
    <property type="term" value="P:anthranilate metabolic process"/>
    <property type="evidence" value="ECO:0007669"/>
    <property type="project" value="TreeGrafter"/>
</dbReference>
<dbReference type="InterPro" id="IPR015421">
    <property type="entry name" value="PyrdxlP-dep_Trfase_major"/>
</dbReference>
<dbReference type="InterPro" id="IPR000192">
    <property type="entry name" value="Aminotrans_V_dom"/>
</dbReference>